<protein>
    <submittedName>
        <fullName evidence="3">Uncharacterized protein</fullName>
    </submittedName>
</protein>
<name>A0A6H5ICY3_9HYME</name>
<dbReference type="GO" id="GO:0008010">
    <property type="term" value="F:structural constituent of chitin-based larval cuticle"/>
    <property type="evidence" value="ECO:0007669"/>
    <property type="project" value="TreeGrafter"/>
</dbReference>
<dbReference type="GO" id="GO:0062129">
    <property type="term" value="C:chitin-based extracellular matrix"/>
    <property type="evidence" value="ECO:0007669"/>
    <property type="project" value="TreeGrafter"/>
</dbReference>
<dbReference type="EMBL" id="CADCXV010000749">
    <property type="protein sequence ID" value="CAB0034644.1"/>
    <property type="molecule type" value="Genomic_DNA"/>
</dbReference>
<evidence type="ECO:0000256" key="2">
    <source>
        <dbReference type="PROSITE-ProRule" id="PRU00497"/>
    </source>
</evidence>
<dbReference type="Proteomes" id="UP000479190">
    <property type="component" value="Unassembled WGS sequence"/>
</dbReference>
<dbReference type="InterPro" id="IPR000618">
    <property type="entry name" value="Insect_cuticle"/>
</dbReference>
<dbReference type="PROSITE" id="PS51155">
    <property type="entry name" value="CHIT_BIND_RR_2"/>
    <property type="match status" value="1"/>
</dbReference>
<dbReference type="PANTHER" id="PTHR10380:SF218">
    <property type="entry name" value="ADULT CUTICLE PROTEIN 65AA-RELATED"/>
    <property type="match status" value="1"/>
</dbReference>
<dbReference type="OrthoDB" id="7255276at2759"/>
<organism evidence="3 4">
    <name type="scientific">Trichogramma brassicae</name>
    <dbReference type="NCBI Taxonomy" id="86971"/>
    <lineage>
        <taxon>Eukaryota</taxon>
        <taxon>Metazoa</taxon>
        <taxon>Ecdysozoa</taxon>
        <taxon>Arthropoda</taxon>
        <taxon>Hexapoda</taxon>
        <taxon>Insecta</taxon>
        <taxon>Pterygota</taxon>
        <taxon>Neoptera</taxon>
        <taxon>Endopterygota</taxon>
        <taxon>Hymenoptera</taxon>
        <taxon>Apocrita</taxon>
        <taxon>Proctotrupomorpha</taxon>
        <taxon>Chalcidoidea</taxon>
        <taxon>Trichogrammatidae</taxon>
        <taxon>Trichogramma</taxon>
    </lineage>
</organism>
<evidence type="ECO:0000313" key="3">
    <source>
        <dbReference type="EMBL" id="CAB0034644.1"/>
    </source>
</evidence>
<gene>
    <name evidence="3" type="ORF">TBRA_LOCUS6542</name>
</gene>
<sequence length="210" mass="23644">MLREKDRIIEDDTARCLEFTQHYRLYALSLCIDHVYSNYGFRSVNATRADSRATRAGQTTFFNIVSFSRTPILSGGKMSKNLRIYRDFCQYKRTVAVFVALFAVALAAPQLNNQYQSNVHPSDRDAVVVKENHHENIGVGNYGYSFELSNGHGRQEQAEFVAPRTAEEEGFYRVTGSFSYVDPATGQSYTVNYVADENGFQPTGAHLPVA</sequence>
<dbReference type="AlphaFoldDB" id="A0A6H5ICY3"/>
<dbReference type="InterPro" id="IPR050468">
    <property type="entry name" value="Cuticle_Struct_Prot"/>
</dbReference>
<keyword evidence="4" id="KW-1185">Reference proteome</keyword>
<accession>A0A6H5ICY3</accession>
<dbReference type="PANTHER" id="PTHR10380">
    <property type="entry name" value="CUTICLE PROTEIN"/>
    <property type="match status" value="1"/>
</dbReference>
<reference evidence="3 4" key="1">
    <citation type="submission" date="2020-02" db="EMBL/GenBank/DDBJ databases">
        <authorList>
            <person name="Ferguson B K."/>
        </authorList>
    </citation>
    <scope>NUCLEOTIDE SEQUENCE [LARGE SCALE GENOMIC DNA]</scope>
</reference>
<evidence type="ECO:0000313" key="4">
    <source>
        <dbReference type="Proteomes" id="UP000479190"/>
    </source>
</evidence>
<proteinExistence type="predicted"/>
<evidence type="ECO:0000256" key="1">
    <source>
        <dbReference type="ARBA" id="ARBA00022460"/>
    </source>
</evidence>
<dbReference type="Pfam" id="PF00379">
    <property type="entry name" value="Chitin_bind_4"/>
    <property type="match status" value="1"/>
</dbReference>
<keyword evidence="1 2" id="KW-0193">Cuticle</keyword>